<proteinExistence type="predicted"/>
<comment type="caution">
    <text evidence="1">The sequence shown here is derived from an EMBL/GenBank/DDBJ whole genome shotgun (WGS) entry which is preliminary data.</text>
</comment>
<keyword evidence="2" id="KW-1185">Reference proteome</keyword>
<gene>
    <name evidence="1" type="ORF">KYN89_14780</name>
</gene>
<evidence type="ECO:0000313" key="2">
    <source>
        <dbReference type="Proteomes" id="UP000759298"/>
    </source>
</evidence>
<evidence type="ECO:0000313" key="1">
    <source>
        <dbReference type="EMBL" id="MBY8338312.1"/>
    </source>
</evidence>
<dbReference type="EMBL" id="JAHWXP010000005">
    <property type="protein sequence ID" value="MBY8338312.1"/>
    <property type="molecule type" value="Genomic_DNA"/>
</dbReference>
<dbReference type="Proteomes" id="UP000759298">
    <property type="component" value="Unassembled WGS sequence"/>
</dbReference>
<reference evidence="1 2" key="1">
    <citation type="submission" date="2021-07" db="EMBL/GenBank/DDBJ databases">
        <title>Alteriqipengyuania abyssalis NZ-12B nov, sp.nov isolated from deep sea sponge in pacific ocean.</title>
        <authorList>
            <person name="Tareen S."/>
            <person name="Wink J."/>
        </authorList>
    </citation>
    <scope>NUCLEOTIDE SEQUENCE [LARGE SCALE GENOMIC DNA]</scope>
    <source>
        <strain evidence="1 2">NZ-12B</strain>
    </source>
</reference>
<accession>A0ABS7PGW7</accession>
<sequence length="159" mass="17330">MTSTERLANDLIEADTAFAANRTERLAEHVRAIELAGARPSDPLGEAALQAWRSALPPEQRPMRGRVLGPAYISGRLAPGGKLRTEQVMLGGKPVSVAAGTAPRAGLRLRIARADGNMVCEQSPAHARECRFIPAYTQRYRIELVNSGARDARYHIVFD</sequence>
<organism evidence="1 2">
    <name type="scientific">Alteriqipengyuania abyssalis</name>
    <dbReference type="NCBI Taxonomy" id="2860200"/>
    <lineage>
        <taxon>Bacteria</taxon>
        <taxon>Pseudomonadati</taxon>
        <taxon>Pseudomonadota</taxon>
        <taxon>Alphaproteobacteria</taxon>
        <taxon>Sphingomonadales</taxon>
        <taxon>Erythrobacteraceae</taxon>
        <taxon>Alteriqipengyuania</taxon>
    </lineage>
</organism>
<name>A0ABS7PGW7_9SPHN</name>
<dbReference type="RefSeq" id="WP_222825806.1">
    <property type="nucleotide sequence ID" value="NZ_JAHWXP010000005.1"/>
</dbReference>
<protein>
    <submittedName>
        <fullName evidence="1">Uncharacterized protein</fullName>
    </submittedName>
</protein>